<accession>A0A559JVW4</accession>
<dbReference type="GO" id="GO:0006629">
    <property type="term" value="P:lipid metabolic process"/>
    <property type="evidence" value="ECO:0007669"/>
    <property type="project" value="InterPro"/>
</dbReference>
<dbReference type="InterPro" id="IPR029058">
    <property type="entry name" value="AB_hydrolase_fold"/>
</dbReference>
<feature type="domain" description="Fungal lipase-type" evidence="1">
    <location>
        <begin position="67"/>
        <end position="195"/>
    </location>
</feature>
<dbReference type="InterPro" id="IPR002921">
    <property type="entry name" value="Fungal_lipase-type"/>
</dbReference>
<dbReference type="Proteomes" id="UP000317036">
    <property type="component" value="Unassembled WGS sequence"/>
</dbReference>
<organism evidence="2 3">
    <name type="scientific">Paenibacillus cremeus</name>
    <dbReference type="NCBI Taxonomy" id="2163881"/>
    <lineage>
        <taxon>Bacteria</taxon>
        <taxon>Bacillati</taxon>
        <taxon>Bacillota</taxon>
        <taxon>Bacilli</taxon>
        <taxon>Bacillales</taxon>
        <taxon>Paenibacillaceae</taxon>
        <taxon>Paenibacillus</taxon>
    </lineage>
</organism>
<dbReference type="OrthoDB" id="5522031at2"/>
<protein>
    <submittedName>
        <fullName evidence="2">Lipase family protein</fullName>
    </submittedName>
</protein>
<proteinExistence type="predicted"/>
<dbReference type="Gene3D" id="3.40.50.1820">
    <property type="entry name" value="alpha/beta hydrolase"/>
    <property type="match status" value="1"/>
</dbReference>
<dbReference type="Pfam" id="PF01764">
    <property type="entry name" value="Lipase_3"/>
    <property type="match status" value="1"/>
</dbReference>
<comment type="caution">
    <text evidence="2">The sequence shown here is derived from an EMBL/GenBank/DDBJ whole genome shotgun (WGS) entry which is preliminary data.</text>
</comment>
<evidence type="ECO:0000259" key="1">
    <source>
        <dbReference type="Pfam" id="PF01764"/>
    </source>
</evidence>
<dbReference type="CDD" id="cd00519">
    <property type="entry name" value="Lipase_3"/>
    <property type="match status" value="1"/>
</dbReference>
<evidence type="ECO:0000313" key="3">
    <source>
        <dbReference type="Proteomes" id="UP000317036"/>
    </source>
</evidence>
<keyword evidence="3" id="KW-1185">Reference proteome</keyword>
<dbReference type="SUPFAM" id="SSF53474">
    <property type="entry name" value="alpha/beta-Hydrolases"/>
    <property type="match status" value="1"/>
</dbReference>
<gene>
    <name evidence="2" type="ORF">FPZ49_30865</name>
</gene>
<dbReference type="RefSeq" id="WP_144854158.1">
    <property type="nucleotide sequence ID" value="NZ_VNJI01000061.1"/>
</dbReference>
<dbReference type="InterPro" id="IPR051218">
    <property type="entry name" value="Sec_MonoDiacylglyc_Lipase"/>
</dbReference>
<sequence>MKGQDYDNRLAIFLAAVCGQTYTQFSNKDGSFVVPKGYELVTGFKGVAFYGIEEWFGYIIESDERIIIAFRGTSSSADWMANAMARQVKYKFVSDAGWTHKGFTQIYSSLRDDVIGALKRLPARKTMFLTGHSLGGALATLCALDVAHNTKFNSPIIYTFGSPRVGNPDFARALSRKISHRVANKYDLVPHLPPLLFKVPEDDTIYYYMHVKELHQLEFQDDSITANHIIADYFKDLSSSDSAYSQHMCTNNPGFCPEP</sequence>
<name>A0A559JVW4_9BACL</name>
<evidence type="ECO:0000313" key="2">
    <source>
        <dbReference type="EMBL" id="TVY04008.1"/>
    </source>
</evidence>
<dbReference type="PANTHER" id="PTHR45856:SF24">
    <property type="entry name" value="FUNGAL LIPASE-LIKE DOMAIN-CONTAINING PROTEIN"/>
    <property type="match status" value="1"/>
</dbReference>
<dbReference type="PANTHER" id="PTHR45856">
    <property type="entry name" value="ALPHA/BETA-HYDROLASES SUPERFAMILY PROTEIN"/>
    <property type="match status" value="1"/>
</dbReference>
<dbReference type="EMBL" id="VNJI01000061">
    <property type="protein sequence ID" value="TVY04008.1"/>
    <property type="molecule type" value="Genomic_DNA"/>
</dbReference>
<dbReference type="AlphaFoldDB" id="A0A559JVW4"/>
<reference evidence="2 3" key="1">
    <citation type="submission" date="2019-07" db="EMBL/GenBank/DDBJ databases">
        <authorList>
            <person name="Kim J."/>
        </authorList>
    </citation>
    <scope>NUCLEOTIDE SEQUENCE [LARGE SCALE GENOMIC DNA]</scope>
    <source>
        <strain evidence="2 3">JC52</strain>
    </source>
</reference>